<dbReference type="AlphaFoldDB" id="A0A0P7UF14"/>
<dbReference type="GO" id="GO:0005856">
    <property type="term" value="C:cytoskeleton"/>
    <property type="evidence" value="ECO:0007669"/>
    <property type="project" value="UniProtKB-ARBA"/>
</dbReference>
<feature type="compositionally biased region" description="Basic and acidic residues" evidence="4">
    <location>
        <begin position="67"/>
        <end position="81"/>
    </location>
</feature>
<feature type="compositionally biased region" description="Polar residues" evidence="4">
    <location>
        <begin position="367"/>
        <end position="383"/>
    </location>
</feature>
<feature type="coiled-coil region" evidence="3">
    <location>
        <begin position="465"/>
        <end position="492"/>
    </location>
</feature>
<dbReference type="GO" id="GO:0044782">
    <property type="term" value="P:cilium organization"/>
    <property type="evidence" value="ECO:0007669"/>
    <property type="project" value="TreeGrafter"/>
</dbReference>
<dbReference type="InterPro" id="IPR019579">
    <property type="entry name" value="FAM161A/B"/>
</dbReference>
<reference evidence="5 6" key="1">
    <citation type="submission" date="2015-08" db="EMBL/GenBank/DDBJ databases">
        <title>The genome of the Asian arowana (Scleropages formosus).</title>
        <authorList>
            <person name="Tan M.H."/>
            <person name="Gan H.M."/>
            <person name="Croft L.J."/>
            <person name="Austin C.M."/>
        </authorList>
    </citation>
    <scope>NUCLEOTIDE SEQUENCE [LARGE SCALE GENOMIC DNA]</scope>
    <source>
        <strain evidence="5">Aro1</strain>
    </source>
</reference>
<evidence type="ECO:0000313" key="5">
    <source>
        <dbReference type="EMBL" id="KPP68287.1"/>
    </source>
</evidence>
<evidence type="ECO:0000256" key="4">
    <source>
        <dbReference type="SAM" id="MobiDB-lite"/>
    </source>
</evidence>
<dbReference type="Pfam" id="PF10595">
    <property type="entry name" value="FAM161A_B"/>
    <property type="match status" value="1"/>
</dbReference>
<feature type="compositionally biased region" description="Basic and acidic residues" evidence="4">
    <location>
        <begin position="525"/>
        <end position="535"/>
    </location>
</feature>
<keyword evidence="2 3" id="KW-0175">Coiled coil</keyword>
<gene>
    <name evidence="5" type="ORF">Z043_113046</name>
</gene>
<evidence type="ECO:0000256" key="2">
    <source>
        <dbReference type="ARBA" id="ARBA00023054"/>
    </source>
</evidence>
<dbReference type="PANTHER" id="PTHR21501:SF4">
    <property type="entry name" value="PROTEIN FAM161B"/>
    <property type="match status" value="1"/>
</dbReference>
<name>A0A0P7UF14_SCLFO</name>
<dbReference type="EMBL" id="JARO02004574">
    <property type="protein sequence ID" value="KPP68287.1"/>
    <property type="molecule type" value="Genomic_DNA"/>
</dbReference>
<dbReference type="GO" id="GO:0005929">
    <property type="term" value="C:cilium"/>
    <property type="evidence" value="ECO:0007669"/>
    <property type="project" value="TreeGrafter"/>
</dbReference>
<feature type="region of interest" description="Disordered" evidence="4">
    <location>
        <begin position="524"/>
        <end position="566"/>
    </location>
</feature>
<accession>A0A0P7UF14</accession>
<feature type="region of interest" description="Disordered" evidence="4">
    <location>
        <begin position="66"/>
        <end position="110"/>
    </location>
</feature>
<organism evidence="5 6">
    <name type="scientific">Scleropages formosus</name>
    <name type="common">Asian bonytongue</name>
    <name type="synonym">Osteoglossum formosum</name>
    <dbReference type="NCBI Taxonomy" id="113540"/>
    <lineage>
        <taxon>Eukaryota</taxon>
        <taxon>Metazoa</taxon>
        <taxon>Chordata</taxon>
        <taxon>Craniata</taxon>
        <taxon>Vertebrata</taxon>
        <taxon>Euteleostomi</taxon>
        <taxon>Actinopterygii</taxon>
        <taxon>Neopterygii</taxon>
        <taxon>Teleostei</taxon>
        <taxon>Osteoglossocephala</taxon>
        <taxon>Osteoglossomorpha</taxon>
        <taxon>Osteoglossiformes</taxon>
        <taxon>Osteoglossidae</taxon>
        <taxon>Scleropages</taxon>
    </lineage>
</organism>
<evidence type="ECO:0000256" key="1">
    <source>
        <dbReference type="ARBA" id="ARBA00006663"/>
    </source>
</evidence>
<comment type="similarity">
    <text evidence="1">Belongs to the FAM161 family.</text>
</comment>
<dbReference type="Proteomes" id="UP000034805">
    <property type="component" value="Unassembled WGS sequence"/>
</dbReference>
<feature type="region of interest" description="Disordered" evidence="4">
    <location>
        <begin position="364"/>
        <end position="393"/>
    </location>
</feature>
<feature type="compositionally biased region" description="Basic and acidic residues" evidence="4">
    <location>
        <begin position="93"/>
        <end position="105"/>
    </location>
</feature>
<dbReference type="InterPro" id="IPR051655">
    <property type="entry name" value="FAM161"/>
</dbReference>
<sequence length="566" mass="65389">MKARPPRAPEAFLQMGSEIPAAMELFLQHRLQVLREAHQYQLQEAALQHQLELESRMLHDALLSTGSERRAEPSGHLDRHVSSRGRKNTVADPDSRASRSAKKDGTLTFSQQRCRRPFAASEATSLGATIPQPFHMTLREAQKKPQVPQVAESYLEHKRKLDEIECQKKFHASPVPAHVFLPLYHNITEAREQARKAGVEQRRGFLLSTQKPFTFMAREEKKREERIRALENREPQTQTKKSLKVRTLVPKAVLDPRVGQRLIEQELRNKIRVQMRAQDLLKSSAAPINTQPGRGTLETSSTQRVRRKVLGFLNEKPTFKPLTNAGVPDFDRLHRAFQKETSRRAEHKEVTKCEPFLLRTSRIPPRQSRSPEVSQAPVSNTPMKRSHSFGGITSLSTDTLPTYITDAARRRGSAVRKSLEEKECKEQESMEWAKQHRLKSQAMRKRVTTRARAMDPHKSLKEVFKEKLKQNRELDSQRLKEYRKELEEMKTRVSGRPYLFEQTNAKQDAERRYRKTLRQAGLDEQFVKRKGEKAKAISSLTPDEEDNGDKNVEPWYYQEPPLSMPK</sequence>
<dbReference type="PANTHER" id="PTHR21501">
    <property type="entry name" value="PROTEIN FAM-161"/>
    <property type="match status" value="1"/>
</dbReference>
<evidence type="ECO:0000256" key="3">
    <source>
        <dbReference type="SAM" id="Coils"/>
    </source>
</evidence>
<protein>
    <submittedName>
        <fullName evidence="5">Protein FAM161B-like</fullName>
    </submittedName>
</protein>
<comment type="caution">
    <text evidence="5">The sequence shown here is derived from an EMBL/GenBank/DDBJ whole genome shotgun (WGS) entry which is preliminary data.</text>
</comment>
<evidence type="ECO:0000313" key="6">
    <source>
        <dbReference type="Proteomes" id="UP000034805"/>
    </source>
</evidence>
<dbReference type="STRING" id="113540.ENSSFOP00015026494"/>
<proteinExistence type="inferred from homology"/>